<feature type="signal peptide" evidence="1">
    <location>
        <begin position="1"/>
        <end position="26"/>
    </location>
</feature>
<proteinExistence type="predicted"/>
<organism evidence="2 3">
    <name type="scientific">Candidatus Uhrbacteria bacterium RIFCSPLOWO2_01_FULL_47_24</name>
    <dbReference type="NCBI Taxonomy" id="1802401"/>
    <lineage>
        <taxon>Bacteria</taxon>
        <taxon>Candidatus Uhriibacteriota</taxon>
    </lineage>
</organism>
<dbReference type="STRING" id="1802401.A3B21_04560"/>
<evidence type="ECO:0000313" key="2">
    <source>
        <dbReference type="EMBL" id="OGL81692.1"/>
    </source>
</evidence>
<evidence type="ECO:0000256" key="1">
    <source>
        <dbReference type="SAM" id="SignalP"/>
    </source>
</evidence>
<feature type="chain" id="PRO_5009533131" evidence="1">
    <location>
        <begin position="27"/>
        <end position="274"/>
    </location>
</feature>
<keyword evidence="1" id="KW-0732">Signal</keyword>
<dbReference type="Proteomes" id="UP000176897">
    <property type="component" value="Unassembled WGS sequence"/>
</dbReference>
<dbReference type="AlphaFoldDB" id="A0A1F7UTS5"/>
<comment type="caution">
    <text evidence="2">The sequence shown here is derived from an EMBL/GenBank/DDBJ whole genome shotgun (WGS) entry which is preliminary data.</text>
</comment>
<dbReference type="EMBL" id="MGEJ01000003">
    <property type="protein sequence ID" value="OGL81692.1"/>
    <property type="molecule type" value="Genomic_DNA"/>
</dbReference>
<dbReference type="PROSITE" id="PS51257">
    <property type="entry name" value="PROKAR_LIPOPROTEIN"/>
    <property type="match status" value="1"/>
</dbReference>
<accession>A0A1F7UTS5</accession>
<name>A0A1F7UTS5_9BACT</name>
<dbReference type="InterPro" id="IPR021655">
    <property type="entry name" value="Put_metal-bd"/>
</dbReference>
<sequence>MRSFTSSLLFAFILSILGLTTISCGGGDDDSSSNEGESEAEGEDNVCVVGTPSTCESQSQCAQFDHCDQLLVKADDGGDDSDNVTEDSYQSYKSCIAAEEHSPCTLRCGDGQTHPGQWTPNEGCYCRFLDDDFTFGRIEETCNGLDDDCDGEVDNGFDVGQPCDGDDDDRCEEGEWVCSADGTDQVCTDETDTIPELCNGLDDDCDEQVDDGFYDSGYLGQPCGKEGSNMCYMCNSDGTGTICTDYPGPYEEICGDGMDNNCNGVIDGGGDDGC</sequence>
<dbReference type="Pfam" id="PF11617">
    <property type="entry name" value="Cu-binding_MopE"/>
    <property type="match status" value="3"/>
</dbReference>
<evidence type="ECO:0000313" key="3">
    <source>
        <dbReference type="Proteomes" id="UP000176897"/>
    </source>
</evidence>
<reference evidence="2 3" key="1">
    <citation type="journal article" date="2016" name="Nat. Commun.">
        <title>Thousands of microbial genomes shed light on interconnected biogeochemical processes in an aquifer system.</title>
        <authorList>
            <person name="Anantharaman K."/>
            <person name="Brown C.T."/>
            <person name="Hug L.A."/>
            <person name="Sharon I."/>
            <person name="Castelle C.J."/>
            <person name="Probst A.J."/>
            <person name="Thomas B.C."/>
            <person name="Singh A."/>
            <person name="Wilkins M.J."/>
            <person name="Karaoz U."/>
            <person name="Brodie E.L."/>
            <person name="Williams K.H."/>
            <person name="Hubbard S.S."/>
            <person name="Banfield J.F."/>
        </authorList>
    </citation>
    <scope>NUCLEOTIDE SEQUENCE [LARGE SCALE GENOMIC DNA]</scope>
</reference>
<protein>
    <submittedName>
        <fullName evidence="2">Uncharacterized protein</fullName>
    </submittedName>
</protein>
<gene>
    <name evidence="2" type="ORF">A3B21_04560</name>
</gene>